<dbReference type="Proteomes" id="UP000001338">
    <property type="component" value="Unassembled WGS sequence"/>
</dbReference>
<dbReference type="GeneID" id="61112091"/>
<dbReference type="AlphaFoldDB" id="A0A828YWU6"/>
<dbReference type="Gene3D" id="3.30.530.20">
    <property type="match status" value="1"/>
</dbReference>
<dbReference type="InterPro" id="IPR023393">
    <property type="entry name" value="START-like_dom_sf"/>
</dbReference>
<dbReference type="RefSeq" id="WP_002556221.1">
    <property type="nucleotide sequence ID" value="NZ_AFLV02000062.1"/>
</dbReference>
<organism evidence="1 2">
    <name type="scientific">Leptospira weilii str. 2006001853</name>
    <dbReference type="NCBI Taxonomy" id="1001589"/>
    <lineage>
        <taxon>Bacteria</taxon>
        <taxon>Pseudomonadati</taxon>
        <taxon>Spirochaetota</taxon>
        <taxon>Spirochaetia</taxon>
        <taxon>Leptospirales</taxon>
        <taxon>Leptospiraceae</taxon>
        <taxon>Leptospira</taxon>
    </lineage>
</organism>
<evidence type="ECO:0000313" key="2">
    <source>
        <dbReference type="Proteomes" id="UP000001338"/>
    </source>
</evidence>
<evidence type="ECO:0008006" key="3">
    <source>
        <dbReference type="Google" id="ProtNLM"/>
    </source>
</evidence>
<name>A0A828YWU6_9LEPT</name>
<gene>
    <name evidence="1" type="ORF">LEP1GSC036_3071</name>
</gene>
<dbReference type="SUPFAM" id="SSF55961">
    <property type="entry name" value="Bet v1-like"/>
    <property type="match status" value="1"/>
</dbReference>
<accession>A0A828YWU6</accession>
<reference evidence="1 2" key="1">
    <citation type="submission" date="2012-10" db="EMBL/GenBank/DDBJ databases">
        <authorList>
            <person name="Harkins D.M."/>
            <person name="Durkin A.S."/>
            <person name="Brinkac L.M."/>
            <person name="Haft D.H."/>
            <person name="Selengut J.D."/>
            <person name="Sanka R."/>
            <person name="DePew J."/>
            <person name="Purushe J."/>
            <person name="Whelen A.C."/>
            <person name="Vinetz J.M."/>
            <person name="Sutton G.G."/>
            <person name="Nierman W.C."/>
            <person name="Fouts D.E."/>
        </authorList>
    </citation>
    <scope>NUCLEOTIDE SEQUENCE [LARGE SCALE GENOMIC DNA]</scope>
    <source>
        <strain evidence="1 2">2006001853</strain>
    </source>
</reference>
<protein>
    <recommendedName>
        <fullName evidence="3">SRPBCC domain-containing protein</fullName>
    </recommendedName>
</protein>
<dbReference type="EMBL" id="AFLV02000062">
    <property type="protein sequence ID" value="EKR63261.1"/>
    <property type="molecule type" value="Genomic_DNA"/>
</dbReference>
<comment type="caution">
    <text evidence="1">The sequence shown here is derived from an EMBL/GenBank/DDBJ whole genome shotgun (WGS) entry which is preliminary data.</text>
</comment>
<evidence type="ECO:0000313" key="1">
    <source>
        <dbReference type="EMBL" id="EKR63261.1"/>
    </source>
</evidence>
<sequence length="151" mass="17559">METISFSTLIHADAKTVWNKMLEDNTYRIWTEAFHTGSYFEGSWEKGSIIRFVGADDNGNLQGMYSRIKENIEHKFISIEHLGMIVNGVVDTESEEVKKWTPAFENYTFKEQDAGKTELIVEMQIVEEYKAMFEDMWPKALKALKDLCESR</sequence>
<proteinExistence type="predicted"/>